<sequence length="389" mass="44019">MFTSAIKTMRIYLLILAAFLFNSCSKKAENEPEKTFIKGVYGHPAALLDKGYRFDSLGVNAVFVRSISLNPSFYTTAKEQGVAVYVEFPTLNGKGYVEAHPDAWPIDEKGQPSPPADWFMGVCPTHPGFREFRSLQLREILKEYAVDGIFLDYVHWHAQFETKDPILPETCFCDRCTAIFGEEINKEIPGENITEKADWILSHEDNAWRKWRVDILNGWVEDMGKIVKAEQPQAKLGVFYCSWYPADYDSALYKTLGIDPMAFAQRADVLSPMLFHSMKKRPSSWVGEYVSWLGDFVVGGSSLQTWTLSLKETSDLPVQTDLNQFPSALIWPIVQAHNSPGTVSPEEFHQVLMEGSKSPALGIMMFSAESIAQEPAKIEVLKKFYRNKN</sequence>
<accession>A0A2P8E679</accession>
<feature type="signal peptide" evidence="1">
    <location>
        <begin position="1"/>
        <end position="28"/>
    </location>
</feature>
<reference evidence="2 3" key="1">
    <citation type="submission" date="2018-03" db="EMBL/GenBank/DDBJ databases">
        <title>Genomic Encyclopedia of Archaeal and Bacterial Type Strains, Phase II (KMG-II): from individual species to whole genera.</title>
        <authorList>
            <person name="Goeker M."/>
        </authorList>
    </citation>
    <scope>NUCLEOTIDE SEQUENCE [LARGE SCALE GENOMIC DNA]</scope>
    <source>
        <strain evidence="2 3">DSM 28057</strain>
    </source>
</reference>
<protein>
    <recommendedName>
        <fullName evidence="4">Glycosyl hydrolase-like 10 domain-containing protein</fullName>
    </recommendedName>
</protein>
<dbReference type="Gene3D" id="3.20.20.80">
    <property type="entry name" value="Glycosidases"/>
    <property type="match status" value="1"/>
</dbReference>
<dbReference type="AlphaFoldDB" id="A0A2P8E679"/>
<keyword evidence="1" id="KW-0732">Signal</keyword>
<gene>
    <name evidence="2" type="ORF">CLV48_104149</name>
</gene>
<evidence type="ECO:0000256" key="1">
    <source>
        <dbReference type="SAM" id="SignalP"/>
    </source>
</evidence>
<dbReference type="SUPFAM" id="SSF51445">
    <property type="entry name" value="(Trans)glycosidases"/>
    <property type="match status" value="1"/>
</dbReference>
<name>A0A2P8E679_9BACT</name>
<proteinExistence type="predicted"/>
<organism evidence="2 3">
    <name type="scientific">Cecembia rubra</name>
    <dbReference type="NCBI Taxonomy" id="1485585"/>
    <lineage>
        <taxon>Bacteria</taxon>
        <taxon>Pseudomonadati</taxon>
        <taxon>Bacteroidota</taxon>
        <taxon>Cytophagia</taxon>
        <taxon>Cytophagales</taxon>
        <taxon>Cyclobacteriaceae</taxon>
        <taxon>Cecembia</taxon>
    </lineage>
</organism>
<dbReference type="InterPro" id="IPR017853">
    <property type="entry name" value="GH"/>
</dbReference>
<evidence type="ECO:0000313" key="3">
    <source>
        <dbReference type="Proteomes" id="UP000240708"/>
    </source>
</evidence>
<keyword evidence="3" id="KW-1185">Reference proteome</keyword>
<feature type="chain" id="PRO_5015202496" description="Glycosyl hydrolase-like 10 domain-containing protein" evidence="1">
    <location>
        <begin position="29"/>
        <end position="389"/>
    </location>
</feature>
<evidence type="ECO:0000313" key="2">
    <source>
        <dbReference type="EMBL" id="PSL04975.1"/>
    </source>
</evidence>
<dbReference type="EMBL" id="PYGF01000004">
    <property type="protein sequence ID" value="PSL04975.1"/>
    <property type="molecule type" value="Genomic_DNA"/>
</dbReference>
<dbReference type="OrthoDB" id="100605at2"/>
<comment type="caution">
    <text evidence="2">The sequence shown here is derived from an EMBL/GenBank/DDBJ whole genome shotgun (WGS) entry which is preliminary data.</text>
</comment>
<evidence type="ECO:0008006" key="4">
    <source>
        <dbReference type="Google" id="ProtNLM"/>
    </source>
</evidence>
<dbReference type="Proteomes" id="UP000240708">
    <property type="component" value="Unassembled WGS sequence"/>
</dbReference>